<gene>
    <name evidence="5" type="ORF">CRG98_035771</name>
</gene>
<keyword evidence="6" id="KW-1185">Reference proteome</keyword>
<sequence>MWPIQRERLEQIICSLPTDKGWFGPVYLYENFRISKWILTALVSIRSHFIADNWDILLYKLYADPEHLPDWTDFPNPRLLATHIPYELYCCQIQSTNQVVGWNASVKTPEKVLFLKYEDMKADDPFRTLKKIASFTGVPFSEEEERDRAVEEIANLCSLSNMKKLEVSRTRKGKHMDNKHFFRKGEVGDWVNYFTPSMAERMQRLMEEI</sequence>
<dbReference type="InterPro" id="IPR000863">
    <property type="entry name" value="Sulfotransferase_dom"/>
</dbReference>
<dbReference type="Gene3D" id="3.40.50.300">
    <property type="entry name" value="P-loop containing nucleotide triphosphate hydrolases"/>
    <property type="match status" value="1"/>
</dbReference>
<evidence type="ECO:0000256" key="1">
    <source>
        <dbReference type="ARBA" id="ARBA00005771"/>
    </source>
</evidence>
<dbReference type="PANTHER" id="PTHR11783">
    <property type="entry name" value="SULFOTRANSFERASE SULT"/>
    <property type="match status" value="1"/>
</dbReference>
<feature type="domain" description="Sulfotransferase" evidence="4">
    <location>
        <begin position="99"/>
        <end position="208"/>
    </location>
</feature>
<evidence type="ECO:0000259" key="4">
    <source>
        <dbReference type="Pfam" id="PF00685"/>
    </source>
</evidence>
<comment type="caution">
    <text evidence="5">The sequence shown here is derived from an EMBL/GenBank/DDBJ whole genome shotgun (WGS) entry which is preliminary data.</text>
</comment>
<proteinExistence type="inferred from homology"/>
<comment type="similarity">
    <text evidence="1 3">Belongs to the sulfotransferase 1 family.</text>
</comment>
<dbReference type="Pfam" id="PF00685">
    <property type="entry name" value="Sulfotransfer_1"/>
    <property type="match status" value="1"/>
</dbReference>
<dbReference type="AlphaFoldDB" id="A0A2I0IIJ6"/>
<name>A0A2I0IIJ6_PUNGR</name>
<dbReference type="GO" id="GO:0008146">
    <property type="term" value="F:sulfotransferase activity"/>
    <property type="evidence" value="ECO:0007669"/>
    <property type="project" value="InterPro"/>
</dbReference>
<evidence type="ECO:0000256" key="2">
    <source>
        <dbReference type="ARBA" id="ARBA00022679"/>
    </source>
</evidence>
<evidence type="ECO:0000313" key="5">
    <source>
        <dbReference type="EMBL" id="PKI43839.1"/>
    </source>
</evidence>
<accession>A0A2I0IIJ6</accession>
<organism evidence="5 6">
    <name type="scientific">Punica granatum</name>
    <name type="common">Pomegranate</name>
    <dbReference type="NCBI Taxonomy" id="22663"/>
    <lineage>
        <taxon>Eukaryota</taxon>
        <taxon>Viridiplantae</taxon>
        <taxon>Streptophyta</taxon>
        <taxon>Embryophyta</taxon>
        <taxon>Tracheophyta</taxon>
        <taxon>Spermatophyta</taxon>
        <taxon>Magnoliopsida</taxon>
        <taxon>eudicotyledons</taxon>
        <taxon>Gunneridae</taxon>
        <taxon>Pentapetalae</taxon>
        <taxon>rosids</taxon>
        <taxon>malvids</taxon>
        <taxon>Myrtales</taxon>
        <taxon>Lythraceae</taxon>
        <taxon>Punica</taxon>
    </lineage>
</organism>
<dbReference type="Proteomes" id="UP000233551">
    <property type="component" value="Unassembled WGS sequence"/>
</dbReference>
<keyword evidence="2 3" id="KW-0808">Transferase</keyword>
<evidence type="ECO:0000256" key="3">
    <source>
        <dbReference type="RuleBase" id="RU361155"/>
    </source>
</evidence>
<dbReference type="EMBL" id="PGOL01002964">
    <property type="protein sequence ID" value="PKI43839.1"/>
    <property type="molecule type" value="Genomic_DNA"/>
</dbReference>
<evidence type="ECO:0000313" key="6">
    <source>
        <dbReference type="Proteomes" id="UP000233551"/>
    </source>
</evidence>
<reference evidence="5 6" key="1">
    <citation type="submission" date="2017-11" db="EMBL/GenBank/DDBJ databases">
        <title>De-novo sequencing of pomegranate (Punica granatum L.) genome.</title>
        <authorList>
            <person name="Akparov Z."/>
            <person name="Amiraslanov A."/>
            <person name="Hajiyeva S."/>
            <person name="Abbasov M."/>
            <person name="Kaur K."/>
            <person name="Hamwieh A."/>
            <person name="Solovyev V."/>
            <person name="Salamov A."/>
            <person name="Braich B."/>
            <person name="Kosarev P."/>
            <person name="Mahmoud A."/>
            <person name="Hajiyev E."/>
            <person name="Babayeva S."/>
            <person name="Izzatullayeva V."/>
            <person name="Mammadov A."/>
            <person name="Mammadov A."/>
            <person name="Sharifova S."/>
            <person name="Ojaghi J."/>
            <person name="Eynullazada K."/>
            <person name="Bayramov B."/>
            <person name="Abdulazimova A."/>
            <person name="Shahmuradov I."/>
        </authorList>
    </citation>
    <scope>NUCLEOTIDE SEQUENCE [LARGE SCALE GENOMIC DNA]</scope>
    <source>
        <strain evidence="6">cv. AG2017</strain>
        <tissue evidence="5">Leaf</tissue>
    </source>
</reference>
<dbReference type="EC" id="2.8.2.-" evidence="3"/>
<protein>
    <recommendedName>
        <fullName evidence="3">Sulfotransferase</fullName>
        <ecNumber evidence="3">2.8.2.-</ecNumber>
    </recommendedName>
</protein>
<dbReference type="InterPro" id="IPR027417">
    <property type="entry name" value="P-loop_NTPase"/>
</dbReference>
<dbReference type="SUPFAM" id="SSF52540">
    <property type="entry name" value="P-loop containing nucleoside triphosphate hydrolases"/>
    <property type="match status" value="1"/>
</dbReference>